<feature type="active site" description="Nucleophile" evidence="3">
    <location>
        <position position="89"/>
    </location>
</feature>
<proteinExistence type="inferred from homology"/>
<name>A0A8J8MCN4_9FIRM</name>
<reference evidence="5 6" key="1">
    <citation type="submission" date="2020-07" db="EMBL/GenBank/DDBJ databases">
        <title>Vallitalea guaymasensis genome.</title>
        <authorList>
            <person name="Postec A."/>
        </authorList>
    </citation>
    <scope>NUCLEOTIDE SEQUENCE [LARGE SCALE GENOMIC DNA]</scope>
    <source>
        <strain evidence="5 6">Ra1766G1</strain>
    </source>
</reference>
<dbReference type="InterPro" id="IPR010905">
    <property type="entry name" value="Glyco_hydro_88"/>
</dbReference>
<dbReference type="Proteomes" id="UP000677305">
    <property type="component" value="Chromosome"/>
</dbReference>
<dbReference type="Pfam" id="PF07470">
    <property type="entry name" value="Glyco_hydro_88"/>
    <property type="match status" value="1"/>
</dbReference>
<feature type="binding site" evidence="4">
    <location>
        <position position="226"/>
    </location>
    <ligand>
        <name>substrate</name>
    </ligand>
</feature>
<evidence type="ECO:0000256" key="4">
    <source>
        <dbReference type="PIRSR" id="PIRSR610905-2"/>
    </source>
</evidence>
<evidence type="ECO:0000256" key="3">
    <source>
        <dbReference type="PIRSR" id="PIRSR610905-1"/>
    </source>
</evidence>
<accession>A0A8J8MCN4</accession>
<dbReference type="PANTHER" id="PTHR36845:SF1">
    <property type="entry name" value="HYDROLASE, PUTATIVE (AFU_ORTHOLOGUE AFUA_7G05090)-RELATED"/>
    <property type="match status" value="1"/>
</dbReference>
<organism evidence="5 6">
    <name type="scientific">Vallitalea guaymasensis</name>
    <dbReference type="NCBI Taxonomy" id="1185412"/>
    <lineage>
        <taxon>Bacteria</taxon>
        <taxon>Bacillati</taxon>
        <taxon>Bacillota</taxon>
        <taxon>Clostridia</taxon>
        <taxon>Lachnospirales</taxon>
        <taxon>Vallitaleaceae</taxon>
        <taxon>Vallitalea</taxon>
    </lineage>
</organism>
<dbReference type="EMBL" id="CP058561">
    <property type="protein sequence ID" value="QUH30358.1"/>
    <property type="molecule type" value="Genomic_DNA"/>
</dbReference>
<keyword evidence="1 5" id="KW-0378">Hydrolase</keyword>
<dbReference type="KEGG" id="vgu:HYG85_16180"/>
<feature type="binding site" evidence="4">
    <location>
        <position position="150"/>
    </location>
    <ligand>
        <name>substrate</name>
    </ligand>
</feature>
<dbReference type="PANTHER" id="PTHR36845">
    <property type="entry name" value="HYDROLASE, PUTATIVE (AFU_ORTHOLOGUE AFUA_7G05090)-RELATED"/>
    <property type="match status" value="1"/>
</dbReference>
<comment type="similarity">
    <text evidence="2">Belongs to the glycosyl hydrolase 88 family.</text>
</comment>
<dbReference type="GO" id="GO:0052757">
    <property type="term" value="F:chondroitin hydrolase activity"/>
    <property type="evidence" value="ECO:0007669"/>
    <property type="project" value="TreeGrafter"/>
</dbReference>
<protein>
    <submittedName>
        <fullName evidence="5">Glycoside hydrolase family 88 protein</fullName>
    </submittedName>
</protein>
<sequence>MAKWYDESWEQVVEKVDRISDRIKDTFPHVSIDGKYDSQRSGWWTAGFWPGLLWLIYKDTKEDKLKEYAVSCEEKLDYDLNNFLDIHHDVGFMWILSSVAHYKLLNDETAKRRGLIAASHLAGRFNIKGNFIRAWNDNVFNHSEGWAIIDCMMNIPLLYWASEETKDPRFKHIAMAHTDTVIKEFIREDGSVHHIVCFDPNTGKRLNASGGQGYSPESAWARGSAWAIYGLSIGYGYTKEKRYLEKAKQATDFFLANLPDDKAPCWDFRAPKEQRDGKDTSAAACAASGMLEMCKYMEGSQKEYYYKNAEEILKSLYENYGAWDEDEEALIKMGTVNYTKQKYVNTPIIYGDYFFVEALGKLRGENKIFW</sequence>
<feature type="active site" description="Proton donor" evidence="3">
    <location>
        <position position="150"/>
    </location>
</feature>
<evidence type="ECO:0000313" key="5">
    <source>
        <dbReference type="EMBL" id="QUH30358.1"/>
    </source>
</evidence>
<feature type="binding site" evidence="4">
    <location>
        <position position="222"/>
    </location>
    <ligand>
        <name>substrate</name>
    </ligand>
</feature>
<feature type="binding site" evidence="4">
    <location>
        <position position="89"/>
    </location>
    <ligand>
        <name>substrate</name>
    </ligand>
</feature>
<dbReference type="AlphaFoldDB" id="A0A8J8MCN4"/>
<dbReference type="GO" id="GO:0000272">
    <property type="term" value="P:polysaccharide catabolic process"/>
    <property type="evidence" value="ECO:0007669"/>
    <property type="project" value="TreeGrafter"/>
</dbReference>
<evidence type="ECO:0000313" key="6">
    <source>
        <dbReference type="Proteomes" id="UP000677305"/>
    </source>
</evidence>
<dbReference type="InterPro" id="IPR052369">
    <property type="entry name" value="UG_Glycosaminoglycan_Hydrolase"/>
</dbReference>
<evidence type="ECO:0000256" key="2">
    <source>
        <dbReference type="ARBA" id="ARBA00038358"/>
    </source>
</evidence>
<dbReference type="RefSeq" id="WP_212690529.1">
    <property type="nucleotide sequence ID" value="NZ_CP058561.1"/>
</dbReference>
<dbReference type="Gene3D" id="1.50.10.10">
    <property type="match status" value="1"/>
</dbReference>
<dbReference type="SUPFAM" id="SSF48208">
    <property type="entry name" value="Six-hairpin glycosidases"/>
    <property type="match status" value="1"/>
</dbReference>
<dbReference type="InterPro" id="IPR008928">
    <property type="entry name" value="6-hairpin_glycosidase_sf"/>
</dbReference>
<keyword evidence="6" id="KW-1185">Reference proteome</keyword>
<dbReference type="InterPro" id="IPR012341">
    <property type="entry name" value="6hp_glycosidase-like_sf"/>
</dbReference>
<gene>
    <name evidence="5" type="ORF">HYG85_16180</name>
</gene>
<evidence type="ECO:0000256" key="1">
    <source>
        <dbReference type="ARBA" id="ARBA00022801"/>
    </source>
</evidence>